<evidence type="ECO:0000313" key="3">
    <source>
        <dbReference type="Ensembl" id="ENSORLP00020010270.1"/>
    </source>
</evidence>
<feature type="compositionally biased region" description="Polar residues" evidence="2">
    <location>
        <begin position="1700"/>
        <end position="1710"/>
    </location>
</feature>
<dbReference type="GO" id="GO:0005794">
    <property type="term" value="C:Golgi apparatus"/>
    <property type="evidence" value="ECO:0007669"/>
    <property type="project" value="InterPro"/>
</dbReference>
<dbReference type="PANTHER" id="PTHR18887:SF2">
    <property type="entry name" value="GOLGIN SUBFAMILY B MEMBER 1"/>
    <property type="match status" value="1"/>
</dbReference>
<feature type="region of interest" description="Disordered" evidence="2">
    <location>
        <begin position="2290"/>
        <end position="2319"/>
    </location>
</feature>
<feature type="region of interest" description="Disordered" evidence="2">
    <location>
        <begin position="2047"/>
        <end position="2072"/>
    </location>
</feature>
<accession>A0A3P9KP28</accession>
<sequence length="2854" mass="324756">MLSRLANVLQELSGEEDPDGEQQDVLVPLPPPAEGQAPMESEVPEDAMERLAHLEQLVVQLKGLVRDKDAQLVLKDTELSSKDAQLKNEKEEAEARFTKLKLQAKAKMASLTKQITELKGQAASPDSSFTEAGAALEEELQNLRKRLSEEEAQSRQLKEQLQVLQEKESNHAQQLQVLQTVVCEKDVRFQEQIQKHEEELLRLTNQTQNQMQQTLQATQQRCHELEEALNSRSQELEMLQHEVSSADQQKQILTAQFRQMEQELAEAVRQRAEDRQQWAEQASKADADLAELRARLEGHESELKSLREAGQEALEKEKMEVSRLEADLTLSKEAELAAVQAHREASERHEAEKARLEGQLASLQESAAVGGRQDALEKKSDVEQLEKELVVLREEREAMQSKSEILDEIWRHLRSLALDSELEETPTPADPSVLLDAVRSVETQLTRLRDECSDKTKQCAQVTQTMETIKAQLDEKTSEQEEASARIQELEQQVTKEKFAPEPSENSSETEKEHTLALERQLLEKDVELAALRESLTEALKHSSGQTASEENCTRSCDQDQAAETAEDSAAIPGLMEDAQEEETTLVADNTSVVFLSAANESSPELIGPQSESPGESKGTSSDEMVASSDSEVAHSSWTLLEALNQDGGQEWPSGIQDFGQSWVATTDEHEASTVQTQSSSVLINETVQVHEAQQSSSSTEPSEPSGLFAQALAEELQKRYGELLLELEKLREAAAESQQKILILEEETQSLYAAKEEAQTQASNFAKELEAFREQAEKHTQERNSVEEKHSTEMQRLEEQTNILRSESETKDEKIQVLQADLEATHQALAEQQGQTRMLSAQLEDRELLSSELERRLQEMENRGMEFSQTAESVLRKDLEIQELQHLLNEKEKEVTELRDSISAKLLQAEEEKIQVHVEVGKLMERIVELEKVREENACENDELPGLRKEKEELETQLTNMKKKLQAALVQRKELMKKVADLENEAKTLKEKDEMVTGGTPANIPQAQEAKGHEVQEMEAKVTELTEALRLKEEAVEVLEQKIVQQDQVLAEMLAQNGKLSQEVQNLQKIDSSSDSTALQSQVASLEAECESLQKKVQDAQESRKETIRKAKEKDRHHREQLKQQKEEYSELSQRFEAQSGEQDVLLTKLKELEERVGSEGEGAKEVDKSSEKPALNDWAQEDWVDFSTSETDSSKQQASDPDRQPLEPSGSSGVEERVEALKEEIQAVRTSNTELEMKLQETQTSLSMKETEILELSRDLQMLREKERQIDELSEEINDLREKYHQAESYAETLKAEMEAAAETSAESSITSLQADVENLKQFLDNKNQEIIDLSQQLAEQNSLIHSMQDVVSQKDQLITSLQEELKAELEKSQMLEAELPQKQEDSELKLQQLQRKFQAALISRKEALKENKTLKEQLASSEKTVEELKQKISSAEEELEKVRAERDRLIDEVDRALLENQSLGSSCESLKLLMEGFISEKDACKKEADLAKEEAARICREWEEKVQGMKEDYETLLKSYENVSDEAERVRKVLESARQERQELSAKVRTHEAARQEAERQAEEAQKEVDTVKDKMRKFAKTKQQKILELEEENERLREMQEKPETRQKDKDEHLKEEVEALKAQLEAAVVDRDSLEQQVGDLRKQLREMEETHENALRSTAADEGAVSAQQSDALMTAEPAQSRHEDGPQGETEENQTSAAETQSRPGEETSEAADKSLLESKIKEIEAAFDAEKKLWEEREAELKAELLSIERELEESKDRENLAASSEQSFEEREKSLTEEASRREAHLKELISGIEAEKDNLEERLMNQLAQLNGSIADYQQEAAKNCQRLSQLQQEVERLEGERAELEAEAQAERDRASRLEEDVRQAQRQRAEAEAESGKQRELEQQLRSAQRVKEGSQSRTRQLEELLREKQLEVRQLQKDSIQYQERISELFREVKALKLGHDELLSKLGESQTEFSKSAEDLARTEAELVNCKSQLAEAQKQASESLAAKISAEQSIQQREAILKAEAEQTLDSVRFRLGAELKEMELRLEEAFTEKEREEEATLQARTMAEEAEKRAQEMQARLGESLARLAAFSRSMSSLQDDRDRVLDEAKQWETRFNSALQTKEAEVRKAETRAKELSDQLQKEVTLKQELEASVSRLEKSETEWQQRLDEQNRKVKEHQAALEDEKRKLEDTEAELQAAQSEVHVLKNDLESLHQRSLALEEAVSQLQGTVDLGRTELQEREAEERRLCLNVEQLETDLRSSKALTESLQAELHQMEERVVEMLGEKEQAVAQAAEEARKEADSRAHQAEEELQQRRGEVRDLEERVRIAEEESSSRKAKLDSFVKAMSSLQDDRDRVLSTYKQLEEKHLQVMMEKDGLIQEAASENNSLKEELRSLLAQRDDLYAEKAKLFAQLHGYRDELNQVLSMKDSQHKQLLAAQKERIASLEKERKELEDQLQSLSRAKEAEEEAVQKVEAETLSRAVSQVMDAPGAEVEKLREQLQAATAQVQSLEEQLLSEREQYESRGKELAELRWEDGVMRTESESAQERVAELARDLLAVERRLLEETETTKQLRAEKQAFTKAMASLQDSRDQAVNKVRELSLKLEDMSKASGQPASSSSPGGTAGEVWGLKNALQALQNDRERLLEQLEAQEGELKKQKAELSRLGAGELIKVGQELFEEKKKNQQMLEVLAQLENVMDTNKQEVETLRLERDDLLAQAEQLKQQTVTTLSERDQQLRQLTAMLEDAQAQRPKLQQESYQRQGTEEVDSAPGAPQQRSSLQDGYMAEVKQLQRRLEEETQQRIVVEEQLMVTQDQLKRHSQTAWHSAQEGDLSETAVFIEPPEGAVTRVSQPRG</sequence>
<reference evidence="3" key="4">
    <citation type="submission" date="2025-09" db="UniProtKB">
        <authorList>
            <consortium name="Ensembl"/>
        </authorList>
    </citation>
    <scope>IDENTIFICATION</scope>
    <source>
        <strain evidence="3">HNI</strain>
    </source>
</reference>
<feature type="compositionally biased region" description="Basic and acidic residues" evidence="2">
    <location>
        <begin position="2293"/>
        <end position="2319"/>
    </location>
</feature>
<evidence type="ECO:0000256" key="1">
    <source>
        <dbReference type="SAM" id="Coils"/>
    </source>
</evidence>
<feature type="region of interest" description="Disordered" evidence="2">
    <location>
        <begin position="1545"/>
        <end position="1623"/>
    </location>
</feature>
<feature type="compositionally biased region" description="Basic and acidic residues" evidence="2">
    <location>
        <begin position="1902"/>
        <end position="1911"/>
    </location>
</feature>
<feature type="region of interest" description="Disordered" evidence="2">
    <location>
        <begin position="1645"/>
        <end position="1724"/>
    </location>
</feature>
<feature type="compositionally biased region" description="Basic and acidic residues" evidence="2">
    <location>
        <begin position="1849"/>
        <end position="1895"/>
    </location>
</feature>
<feature type="compositionally biased region" description="Basic and acidic residues" evidence="2">
    <location>
        <begin position="1759"/>
        <end position="1768"/>
    </location>
</feature>
<feature type="compositionally biased region" description="Polar residues" evidence="2">
    <location>
        <begin position="543"/>
        <end position="556"/>
    </location>
</feature>
<evidence type="ECO:0000313" key="4">
    <source>
        <dbReference type="Proteomes" id="UP000265180"/>
    </source>
</evidence>
<feature type="compositionally biased region" description="Polar residues" evidence="2">
    <location>
        <begin position="610"/>
        <end position="633"/>
    </location>
</feature>
<feature type="compositionally biased region" description="Polar residues" evidence="2">
    <location>
        <begin position="1132"/>
        <end position="1143"/>
    </location>
</feature>
<feature type="region of interest" description="Disordered" evidence="2">
    <location>
        <begin position="1849"/>
        <end position="1911"/>
    </location>
</feature>
<name>A0A3P9KP28_ORYLA</name>
<feature type="region of interest" description="Disordered" evidence="2">
    <location>
        <begin position="1097"/>
        <end position="1224"/>
    </location>
</feature>
<feature type="region of interest" description="Disordered" evidence="2">
    <location>
        <begin position="2605"/>
        <end position="2626"/>
    </location>
</feature>
<feature type="region of interest" description="Disordered" evidence="2">
    <location>
        <begin position="2821"/>
        <end position="2854"/>
    </location>
</feature>
<reference key="1">
    <citation type="journal article" date="2007" name="Nature">
        <title>The medaka draft genome and insights into vertebrate genome evolution.</title>
        <authorList>
            <person name="Kasahara M."/>
            <person name="Naruse K."/>
            <person name="Sasaki S."/>
            <person name="Nakatani Y."/>
            <person name="Qu W."/>
            <person name="Ahsan B."/>
            <person name="Yamada T."/>
            <person name="Nagayasu Y."/>
            <person name="Doi K."/>
            <person name="Kasai Y."/>
            <person name="Jindo T."/>
            <person name="Kobayashi D."/>
            <person name="Shimada A."/>
            <person name="Toyoda A."/>
            <person name="Kuroki Y."/>
            <person name="Fujiyama A."/>
            <person name="Sasaki T."/>
            <person name="Shimizu A."/>
            <person name="Asakawa S."/>
            <person name="Shimizu N."/>
            <person name="Hashimoto S."/>
            <person name="Yang J."/>
            <person name="Lee Y."/>
            <person name="Matsushima K."/>
            <person name="Sugano S."/>
            <person name="Sakaizumi M."/>
            <person name="Narita T."/>
            <person name="Ohishi K."/>
            <person name="Haga S."/>
            <person name="Ohta F."/>
            <person name="Nomoto H."/>
            <person name="Nogata K."/>
            <person name="Morishita T."/>
            <person name="Endo T."/>
            <person name="Shin-I T."/>
            <person name="Takeda H."/>
            <person name="Morishita S."/>
            <person name="Kohara Y."/>
        </authorList>
    </citation>
    <scope>NUCLEOTIDE SEQUENCE [LARGE SCALE GENOMIC DNA]</scope>
    <source>
        <strain>Hd-rR</strain>
    </source>
</reference>
<feature type="compositionally biased region" description="Basic and acidic residues" evidence="2">
    <location>
        <begin position="1777"/>
        <end position="1791"/>
    </location>
</feature>
<feature type="compositionally biased region" description="Polar residues" evidence="2">
    <location>
        <begin position="1188"/>
        <end position="1201"/>
    </location>
</feature>
<feature type="compositionally biased region" description="Polar residues" evidence="2">
    <location>
        <begin position="2753"/>
        <end position="2762"/>
    </location>
</feature>
<protein>
    <submittedName>
        <fullName evidence="3">Golgin B1</fullName>
    </submittedName>
</protein>
<feature type="region of interest" description="Disordered" evidence="2">
    <location>
        <begin position="473"/>
        <end position="515"/>
    </location>
</feature>
<feature type="region of interest" description="Disordered" evidence="2">
    <location>
        <begin position="2747"/>
        <end position="2782"/>
    </location>
</feature>
<reference evidence="3 4" key="2">
    <citation type="submission" date="2017-04" db="EMBL/GenBank/DDBJ databases">
        <title>CpG methylation of centromeres and impact of large insertions on vertebrate speciation.</title>
        <authorList>
            <person name="Ichikawa K."/>
            <person name="Yoshimura J."/>
            <person name="Morishita S."/>
        </authorList>
    </citation>
    <scope>NUCLEOTIDE SEQUENCE</scope>
    <source>
        <strain evidence="3 4">HNI</strain>
    </source>
</reference>
<organism evidence="3 4">
    <name type="scientific">Oryzias latipes</name>
    <name type="common">Japanese rice fish</name>
    <name type="synonym">Japanese killifish</name>
    <dbReference type="NCBI Taxonomy" id="8090"/>
    <lineage>
        <taxon>Eukaryota</taxon>
        <taxon>Metazoa</taxon>
        <taxon>Chordata</taxon>
        <taxon>Craniata</taxon>
        <taxon>Vertebrata</taxon>
        <taxon>Euteleostomi</taxon>
        <taxon>Actinopterygii</taxon>
        <taxon>Neopterygii</taxon>
        <taxon>Teleostei</taxon>
        <taxon>Neoteleostei</taxon>
        <taxon>Acanthomorphata</taxon>
        <taxon>Ovalentaria</taxon>
        <taxon>Atherinomorphae</taxon>
        <taxon>Beloniformes</taxon>
        <taxon>Adrianichthyidae</taxon>
        <taxon>Oryziinae</taxon>
        <taxon>Oryzias</taxon>
    </lineage>
</organism>
<feature type="region of interest" description="Disordered" evidence="2">
    <location>
        <begin position="775"/>
        <end position="796"/>
    </location>
</feature>
<dbReference type="Ensembl" id="ENSORLT00020016870.1">
    <property type="protein sequence ID" value="ENSORLP00020010270.1"/>
    <property type="gene ID" value="ENSORLG00020011187.1"/>
</dbReference>
<feature type="coiled-coil region" evidence="1">
    <location>
        <begin position="74"/>
        <end position="402"/>
    </location>
</feature>
<dbReference type="PANTHER" id="PTHR18887">
    <property type="entry name" value="GOLGI-ASSOCIATED PROTEIN GCP360-RELATED"/>
    <property type="match status" value="1"/>
</dbReference>
<feature type="compositionally biased region" description="Basic and acidic residues" evidence="2">
    <location>
        <begin position="2150"/>
        <end position="2188"/>
    </location>
</feature>
<feature type="region of interest" description="Disordered" evidence="2">
    <location>
        <begin position="2150"/>
        <end position="2192"/>
    </location>
</feature>
<feature type="region of interest" description="Disordered" evidence="2">
    <location>
        <begin position="1"/>
        <end position="44"/>
    </location>
</feature>
<feature type="region of interest" description="Disordered" evidence="2">
    <location>
        <begin position="1759"/>
        <end position="1791"/>
    </location>
</feature>
<feature type="compositionally biased region" description="Basic and acidic residues" evidence="2">
    <location>
        <begin position="1097"/>
        <end position="1115"/>
    </location>
</feature>
<keyword evidence="1" id="KW-0175">Coiled coil</keyword>
<dbReference type="Proteomes" id="UP000265180">
    <property type="component" value="Chromosome 23"/>
</dbReference>
<feature type="region of interest" description="Disordered" evidence="2">
    <location>
        <begin position="541"/>
        <end position="568"/>
    </location>
</feature>
<dbReference type="InterPro" id="IPR026202">
    <property type="entry name" value="GOLGB1"/>
</dbReference>
<feature type="compositionally biased region" description="Basic residues" evidence="2">
    <location>
        <begin position="1578"/>
        <end position="1587"/>
    </location>
</feature>
<feature type="compositionally biased region" description="Acidic residues" evidence="2">
    <location>
        <begin position="13"/>
        <end position="22"/>
    </location>
</feature>
<reference evidence="3" key="3">
    <citation type="submission" date="2025-08" db="UniProtKB">
        <authorList>
            <consortium name="Ensembl"/>
        </authorList>
    </citation>
    <scope>IDENTIFICATION</scope>
    <source>
        <strain evidence="3">HNI</strain>
    </source>
</reference>
<feature type="compositionally biased region" description="Basic and acidic residues" evidence="2">
    <location>
        <begin position="1598"/>
        <end position="1623"/>
    </location>
</feature>
<feature type="compositionally biased region" description="Basic and acidic residues" evidence="2">
    <location>
        <begin position="2062"/>
        <end position="2071"/>
    </location>
</feature>
<feature type="compositionally biased region" description="Basic and acidic residues" evidence="2">
    <location>
        <begin position="1150"/>
        <end position="1173"/>
    </location>
</feature>
<proteinExistence type="predicted"/>
<feature type="compositionally biased region" description="Low complexity" evidence="2">
    <location>
        <begin position="2609"/>
        <end position="2621"/>
    </location>
</feature>
<evidence type="ECO:0000256" key="2">
    <source>
        <dbReference type="SAM" id="MobiDB-lite"/>
    </source>
</evidence>
<feature type="region of interest" description="Disordered" evidence="2">
    <location>
        <begin position="600"/>
        <end position="633"/>
    </location>
</feature>
<feature type="compositionally biased region" description="Basic and acidic residues" evidence="2">
    <location>
        <begin position="1645"/>
        <end position="1660"/>
    </location>
</feature>
<feature type="compositionally biased region" description="Basic and acidic residues" evidence="2">
    <location>
        <begin position="1545"/>
        <end position="1577"/>
    </location>
</feature>